<dbReference type="AlphaFoldDB" id="A0A239NYC8"/>
<gene>
    <name evidence="3" type="ORF">SAMN05443665_10546</name>
</gene>
<name>A0A239NYC8_9ACTN</name>
<dbReference type="OrthoDB" id="9832794at2"/>
<protein>
    <submittedName>
        <fullName evidence="3">Uncharacterized protein</fullName>
    </submittedName>
</protein>
<evidence type="ECO:0000313" key="4">
    <source>
        <dbReference type="Proteomes" id="UP000198318"/>
    </source>
</evidence>
<reference evidence="3 4" key="1">
    <citation type="submission" date="2017-06" db="EMBL/GenBank/DDBJ databases">
        <authorList>
            <person name="Kim H.J."/>
            <person name="Triplett B.A."/>
        </authorList>
    </citation>
    <scope>NUCLEOTIDE SEQUENCE [LARGE SCALE GENOMIC DNA]</scope>
    <source>
        <strain evidence="3 4">DSM 44715</strain>
    </source>
</reference>
<evidence type="ECO:0000313" key="3">
    <source>
        <dbReference type="EMBL" id="SNT59760.1"/>
    </source>
</evidence>
<sequence length="181" mass="18416">MKKTNVLVATSALGLTLAGGAVVAGLSSEPAKPASPVAGTGTQTLSGGSLSGGSLSEQSLSQQSAAKVVKKSDYGPWNSHFANTKLKCRTYASAGTSGGRIWHYGKIECNKKVATIDVYSGINPGKPGVSKKLCRDTKSCAVEGWVKNPSGKQSWSVTTTGGAGVLLLSGSRLSAHVTFTA</sequence>
<dbReference type="Proteomes" id="UP000198318">
    <property type="component" value="Unassembled WGS sequence"/>
</dbReference>
<dbReference type="RefSeq" id="WP_089330525.1">
    <property type="nucleotide sequence ID" value="NZ_FZOR01000054.1"/>
</dbReference>
<feature type="chain" id="PRO_5039297738" evidence="2">
    <location>
        <begin position="25"/>
        <end position="181"/>
    </location>
</feature>
<accession>A0A239NYC8</accession>
<keyword evidence="4" id="KW-1185">Reference proteome</keyword>
<organism evidence="3 4">
    <name type="scientific">Actinomadura meyerae</name>
    <dbReference type="NCBI Taxonomy" id="240840"/>
    <lineage>
        <taxon>Bacteria</taxon>
        <taxon>Bacillati</taxon>
        <taxon>Actinomycetota</taxon>
        <taxon>Actinomycetes</taxon>
        <taxon>Streptosporangiales</taxon>
        <taxon>Thermomonosporaceae</taxon>
        <taxon>Actinomadura</taxon>
    </lineage>
</organism>
<feature type="signal peptide" evidence="2">
    <location>
        <begin position="1"/>
        <end position="24"/>
    </location>
</feature>
<dbReference type="EMBL" id="FZOR01000054">
    <property type="protein sequence ID" value="SNT59760.1"/>
    <property type="molecule type" value="Genomic_DNA"/>
</dbReference>
<evidence type="ECO:0000256" key="1">
    <source>
        <dbReference type="SAM" id="MobiDB-lite"/>
    </source>
</evidence>
<evidence type="ECO:0000256" key="2">
    <source>
        <dbReference type="SAM" id="SignalP"/>
    </source>
</evidence>
<proteinExistence type="predicted"/>
<feature type="compositionally biased region" description="Low complexity" evidence="1">
    <location>
        <begin position="39"/>
        <end position="56"/>
    </location>
</feature>
<feature type="region of interest" description="Disordered" evidence="1">
    <location>
        <begin position="30"/>
        <end position="56"/>
    </location>
</feature>
<keyword evidence="2" id="KW-0732">Signal</keyword>